<dbReference type="SUPFAM" id="SSF48371">
    <property type="entry name" value="ARM repeat"/>
    <property type="match status" value="1"/>
</dbReference>
<dbReference type="VEuPathDB" id="TriTrypDB:ECC02_002376"/>
<dbReference type="VEuPathDB" id="TriTrypDB:TcCLB.509429.80"/>
<dbReference type="VEuPathDB" id="TriTrypDB:TCDM_05879"/>
<comment type="caution">
    <text evidence="3">The sequence shown here is derived from an EMBL/GenBank/DDBJ whole genome shotgun (WGS) entry which is preliminary data.</text>
</comment>
<dbReference type="Pfam" id="PF24573">
    <property type="entry name" value="HEAT_DAAF5"/>
    <property type="match status" value="1"/>
</dbReference>
<feature type="domain" description="Dynein axonemal assembly factor 5 TPR repeats" evidence="2">
    <location>
        <begin position="35"/>
        <end position="294"/>
    </location>
</feature>
<feature type="domain" description="Dynein axonemal assembly factor 5 HEAT-repeat" evidence="1">
    <location>
        <begin position="332"/>
        <end position="545"/>
    </location>
</feature>
<dbReference type="VEuPathDB" id="TriTrypDB:TcCL_NonESM02600"/>
<dbReference type="InterPro" id="IPR056497">
    <property type="entry name" value="HEAT_DAAF5"/>
</dbReference>
<dbReference type="Gene3D" id="1.25.10.10">
    <property type="entry name" value="Leucine-rich Repeat Variant"/>
    <property type="match status" value="2"/>
</dbReference>
<dbReference type="Pfam" id="PF25757">
    <property type="entry name" value="TPR_DNAAF5"/>
    <property type="match status" value="1"/>
</dbReference>
<sequence>MELLPRYLNEISDGVRQKRLAAYEKLLHLCECGSLNNVEEFDLLRCCLRGFEDTSERCREYSVKIVTCVLPRQGSSVLDWILPAVVTRIGVLPVVEESEEVRLLLLRLAVLCMETYPNEIGPRNYIDFLKILLENCLRDSFPQLKKEACCACVRLCEIEPVQVKYIALSLAKVVKCYLLHKHSVVRAEAVRALTSLIRHGAAQILSDEKEEERNKTTVSILFVLANDHVEAVRVAVVELLSTAFLDIVERLEQHRKYLPHLLLLMTDDFVAVSTKAYEALENMGKLYMLDNEDNSIDITKRRVTMKDIEWYGDDEYPDMTLTTVDVNLYRVLQVRPSLGARYVVAESLRGFIEKILTDVTAIDWIIKFSSNNRRVIALRILWMSIYHAEKSVVQFVEQILGVLYKSLREDNQDVVQESLICVEILGKFLTPDQYMPFLTGKGDLKQAEEDNTVLIRLHSKTILVSPADGSLTPAVTVFSTAAMSVKCSILVTFRYLIEGSKHLLSTSQANQIVRAMTSADVLETDSEALICSLLDTLGVLARVLGERGFIPTATNPLPREICEDLTRRTLDSILFYALLCLRSSDFPSVQERVSRRIKDLSSIVTGEADGIYGLHFGRLLFRYGVHMPVSAFSDLVLHCKNIESHAEQVSDVFLVKLNSIDFSKSIAEELQYLRVLEQLLWQKSSFFTGTQLEEILRLIILPLGTFHPGRQAYLIRKVAIGCLCAIVEEKHRRPLLTAFEDNNFALSSKTVAIWCNASDADDAEMRLLCMESAANICSLPMHAGSANDILQSILLRFDDSSDVLRVRAASGFLAVLQKKDSVSCIVIDQIIAQATPLVKKVLIHLDDAEETVGLRLVIVDVLKCIAILSPSITAELVSAAQRKHHDSIYCESVLRYIDSLES</sequence>
<dbReference type="AlphaFoldDB" id="A0A2V2VS97"/>
<reference evidence="3 4" key="1">
    <citation type="journal article" date="2018" name="Microb. Genom.">
        <title>Expanding an expanded genome: long-read sequencing of Trypanosoma cruzi.</title>
        <authorList>
            <person name="Berna L."/>
            <person name="Rodriguez M."/>
            <person name="Chiribao M.L."/>
            <person name="Parodi-Talice A."/>
            <person name="Pita S."/>
            <person name="Rijo G."/>
            <person name="Alvarez-Valin F."/>
            <person name="Robello C."/>
        </authorList>
    </citation>
    <scope>NUCLEOTIDE SEQUENCE [LARGE SCALE GENOMIC DNA]</scope>
    <source>
        <strain evidence="3 4">TCC</strain>
    </source>
</reference>
<dbReference type="PANTHER" id="PTHR16216:SF2">
    <property type="entry name" value="DYNEIN AXONEMAL ASSEMBLY FACTOR 5"/>
    <property type="match status" value="1"/>
</dbReference>
<evidence type="ECO:0000313" key="4">
    <source>
        <dbReference type="Proteomes" id="UP000246078"/>
    </source>
</evidence>
<dbReference type="VEuPathDB" id="TriTrypDB:TcBrA4_0068450"/>
<protein>
    <submittedName>
        <fullName evidence="3">Uncharacterized protein</fullName>
    </submittedName>
</protein>
<dbReference type="VEuPathDB" id="TriTrypDB:TCSYLVIO_007002"/>
<dbReference type="VEuPathDB" id="TriTrypDB:C3747_221g10"/>
<dbReference type="InterPro" id="IPR016024">
    <property type="entry name" value="ARM-type_fold"/>
</dbReference>
<dbReference type="InterPro" id="IPR057978">
    <property type="entry name" value="TPR_DAAF5"/>
</dbReference>
<accession>A0A2V2VS97</accession>
<dbReference type="VEuPathDB" id="TriTrypDB:Tc_MARK_5750"/>
<dbReference type="VEuPathDB" id="TriTrypDB:BCY84_22383"/>
<organism evidence="3 4">
    <name type="scientific">Trypanosoma cruzi</name>
    <dbReference type="NCBI Taxonomy" id="5693"/>
    <lineage>
        <taxon>Eukaryota</taxon>
        <taxon>Discoba</taxon>
        <taxon>Euglenozoa</taxon>
        <taxon>Kinetoplastea</taxon>
        <taxon>Metakinetoplastina</taxon>
        <taxon>Trypanosomatida</taxon>
        <taxon>Trypanosomatidae</taxon>
        <taxon>Trypanosoma</taxon>
        <taxon>Schizotrypanum</taxon>
    </lineage>
</organism>
<gene>
    <name evidence="3" type="ORF">C3747_221g10</name>
</gene>
<dbReference type="PANTHER" id="PTHR16216">
    <property type="entry name" value="DYNEIN ASSEMBLY FACTOR 5, AXONEMAL"/>
    <property type="match status" value="1"/>
</dbReference>
<evidence type="ECO:0000259" key="2">
    <source>
        <dbReference type="Pfam" id="PF25757"/>
    </source>
</evidence>
<evidence type="ECO:0000259" key="1">
    <source>
        <dbReference type="Pfam" id="PF24573"/>
    </source>
</evidence>
<dbReference type="InterPro" id="IPR011989">
    <property type="entry name" value="ARM-like"/>
</dbReference>
<evidence type="ECO:0000313" key="3">
    <source>
        <dbReference type="EMBL" id="PWU99221.1"/>
    </source>
</evidence>
<dbReference type="VEuPathDB" id="TriTrypDB:TcG_06094"/>
<dbReference type="Proteomes" id="UP000246078">
    <property type="component" value="Unassembled WGS sequence"/>
</dbReference>
<dbReference type="VEuPathDB" id="TriTrypDB:C4B63_89g41"/>
<dbReference type="EMBL" id="PRFC01000221">
    <property type="protein sequence ID" value="PWU99221.1"/>
    <property type="molecule type" value="Genomic_DNA"/>
</dbReference>
<dbReference type="InterPro" id="IPR052623">
    <property type="entry name" value="DAAF5"/>
</dbReference>
<dbReference type="VEuPathDB" id="TriTrypDB:C4B63_89g40"/>
<name>A0A2V2VS97_TRYCR</name>
<proteinExistence type="predicted"/>